<dbReference type="EMBL" id="OZ023710">
    <property type="protein sequence ID" value="CAK9883050.1"/>
    <property type="molecule type" value="Genomic_DNA"/>
</dbReference>
<name>A0ABP1C3Z1_9BRYO</name>
<keyword evidence="2" id="KW-1185">Reference proteome</keyword>
<dbReference type="Proteomes" id="UP001497522">
    <property type="component" value="Chromosome 9"/>
</dbReference>
<accession>A0ABP1C3Z1</accession>
<proteinExistence type="predicted"/>
<evidence type="ECO:0000313" key="1">
    <source>
        <dbReference type="EMBL" id="CAK9883050.1"/>
    </source>
</evidence>
<gene>
    <name evidence="1" type="ORF">CSSPJE1EN2_LOCUS24301</name>
</gene>
<organism evidence="1 2">
    <name type="scientific">Sphagnum jensenii</name>
    <dbReference type="NCBI Taxonomy" id="128206"/>
    <lineage>
        <taxon>Eukaryota</taxon>
        <taxon>Viridiplantae</taxon>
        <taxon>Streptophyta</taxon>
        <taxon>Embryophyta</taxon>
        <taxon>Bryophyta</taxon>
        <taxon>Sphagnophytina</taxon>
        <taxon>Sphagnopsida</taxon>
        <taxon>Sphagnales</taxon>
        <taxon>Sphagnaceae</taxon>
        <taxon>Sphagnum</taxon>
    </lineage>
</organism>
<evidence type="ECO:0000313" key="2">
    <source>
        <dbReference type="Proteomes" id="UP001497522"/>
    </source>
</evidence>
<reference evidence="1" key="1">
    <citation type="submission" date="2024-03" db="EMBL/GenBank/DDBJ databases">
        <authorList>
            <consortium name="ELIXIR-Norway"/>
            <consortium name="Elixir Norway"/>
        </authorList>
    </citation>
    <scope>NUCLEOTIDE SEQUENCE</scope>
</reference>
<protein>
    <submittedName>
        <fullName evidence="1">Uncharacterized protein</fullName>
    </submittedName>
</protein>
<sequence>MAANLLHALDICKGLHSHILASNKAPFVINREQCMLLSQRLLKVEEELLIVQDKLEIIGSQSLDVVPVVQELVHVLLKAQKTVVKDCFCGEKWIESALRRSLQGSGGSQGASKGLEGGPFLLWPKL</sequence>